<gene>
    <name evidence="1" type="ORF">ElyMa_003775500</name>
</gene>
<protein>
    <recommendedName>
        <fullName evidence="3">Secreted protein</fullName>
    </recommendedName>
</protein>
<evidence type="ECO:0000313" key="2">
    <source>
        <dbReference type="Proteomes" id="UP000762676"/>
    </source>
</evidence>
<proteinExistence type="predicted"/>
<sequence>MNCCVEGEWITVSGLKVVLLMTSGCLSHSGRSAETSQSSQPSSSPFIWVLAVFDLPHYFLAPPSVVNIVKLGEGELECPFAMLLTEASS</sequence>
<accession>A0AAV4F9Q0</accession>
<dbReference type="Proteomes" id="UP000762676">
    <property type="component" value="Unassembled WGS sequence"/>
</dbReference>
<comment type="caution">
    <text evidence="1">The sequence shown here is derived from an EMBL/GenBank/DDBJ whole genome shotgun (WGS) entry which is preliminary data.</text>
</comment>
<keyword evidence="2" id="KW-1185">Reference proteome</keyword>
<name>A0AAV4F9Q0_9GAST</name>
<dbReference type="EMBL" id="BMAT01007728">
    <property type="protein sequence ID" value="GFR70078.1"/>
    <property type="molecule type" value="Genomic_DNA"/>
</dbReference>
<organism evidence="1 2">
    <name type="scientific">Elysia marginata</name>
    <dbReference type="NCBI Taxonomy" id="1093978"/>
    <lineage>
        <taxon>Eukaryota</taxon>
        <taxon>Metazoa</taxon>
        <taxon>Spiralia</taxon>
        <taxon>Lophotrochozoa</taxon>
        <taxon>Mollusca</taxon>
        <taxon>Gastropoda</taxon>
        <taxon>Heterobranchia</taxon>
        <taxon>Euthyneura</taxon>
        <taxon>Panpulmonata</taxon>
        <taxon>Sacoglossa</taxon>
        <taxon>Placobranchoidea</taxon>
        <taxon>Plakobranchidae</taxon>
        <taxon>Elysia</taxon>
    </lineage>
</organism>
<dbReference type="AlphaFoldDB" id="A0AAV4F9Q0"/>
<reference evidence="1 2" key="1">
    <citation type="journal article" date="2021" name="Elife">
        <title>Chloroplast acquisition without the gene transfer in kleptoplastic sea slugs, Plakobranchus ocellatus.</title>
        <authorList>
            <person name="Maeda T."/>
            <person name="Takahashi S."/>
            <person name="Yoshida T."/>
            <person name="Shimamura S."/>
            <person name="Takaki Y."/>
            <person name="Nagai Y."/>
            <person name="Toyoda A."/>
            <person name="Suzuki Y."/>
            <person name="Arimoto A."/>
            <person name="Ishii H."/>
            <person name="Satoh N."/>
            <person name="Nishiyama T."/>
            <person name="Hasebe M."/>
            <person name="Maruyama T."/>
            <person name="Minagawa J."/>
            <person name="Obokata J."/>
            <person name="Shigenobu S."/>
        </authorList>
    </citation>
    <scope>NUCLEOTIDE SEQUENCE [LARGE SCALE GENOMIC DNA]</scope>
</reference>
<evidence type="ECO:0008006" key="3">
    <source>
        <dbReference type="Google" id="ProtNLM"/>
    </source>
</evidence>
<evidence type="ECO:0000313" key="1">
    <source>
        <dbReference type="EMBL" id="GFR70078.1"/>
    </source>
</evidence>